<dbReference type="OrthoDB" id="5273847at2759"/>
<evidence type="ECO:0000313" key="3">
    <source>
        <dbReference type="Proteomes" id="UP000254866"/>
    </source>
</evidence>
<feature type="domain" description="DUF7600" evidence="1">
    <location>
        <begin position="336"/>
        <end position="505"/>
    </location>
</feature>
<name>A0A370TN20_9HELO</name>
<dbReference type="Pfam" id="PF24539">
    <property type="entry name" value="DUF7600"/>
    <property type="match status" value="1"/>
</dbReference>
<gene>
    <name evidence="2" type="ORF">BP5553_06266</name>
</gene>
<evidence type="ECO:0000259" key="1">
    <source>
        <dbReference type="Pfam" id="PF24539"/>
    </source>
</evidence>
<dbReference type="Proteomes" id="UP000254866">
    <property type="component" value="Unassembled WGS sequence"/>
</dbReference>
<evidence type="ECO:0000313" key="2">
    <source>
        <dbReference type="EMBL" id="RDL36914.1"/>
    </source>
</evidence>
<keyword evidence="3" id="KW-1185">Reference proteome</keyword>
<dbReference type="InterPro" id="IPR056021">
    <property type="entry name" value="DUF7600"/>
</dbReference>
<organism evidence="2 3">
    <name type="scientific">Venustampulla echinocandica</name>
    <dbReference type="NCBI Taxonomy" id="2656787"/>
    <lineage>
        <taxon>Eukaryota</taxon>
        <taxon>Fungi</taxon>
        <taxon>Dikarya</taxon>
        <taxon>Ascomycota</taxon>
        <taxon>Pezizomycotina</taxon>
        <taxon>Leotiomycetes</taxon>
        <taxon>Helotiales</taxon>
        <taxon>Pleuroascaceae</taxon>
        <taxon>Venustampulla</taxon>
    </lineage>
</organism>
<comment type="caution">
    <text evidence="2">The sequence shown here is derived from an EMBL/GenBank/DDBJ whole genome shotgun (WGS) entry which is preliminary data.</text>
</comment>
<dbReference type="STRING" id="2656787.A0A370TN20"/>
<dbReference type="InterPro" id="IPR036047">
    <property type="entry name" value="F-box-like_dom_sf"/>
</dbReference>
<dbReference type="SUPFAM" id="SSF81383">
    <property type="entry name" value="F-box domain"/>
    <property type="match status" value="1"/>
</dbReference>
<accession>A0A370TN20</accession>
<proteinExistence type="predicted"/>
<dbReference type="RefSeq" id="XP_031869570.1">
    <property type="nucleotide sequence ID" value="XM_032014889.1"/>
</dbReference>
<dbReference type="EMBL" id="NPIC01000004">
    <property type="protein sequence ID" value="RDL36914.1"/>
    <property type="molecule type" value="Genomic_DNA"/>
</dbReference>
<dbReference type="AlphaFoldDB" id="A0A370TN20"/>
<dbReference type="GeneID" id="43599115"/>
<protein>
    <recommendedName>
        <fullName evidence="1">DUF7600 domain-containing protein</fullName>
    </recommendedName>
</protein>
<sequence>MDPHWDNWSFCCVLCGAPIGYPDNQWMQEMRAVYSDEKTWLHPALSGVGFWREENRFIPADPASRYDDPGIADTSMPLVVQIVAFHWEERPGPYWGFGFHASCWSVLCALYQPKKVDIQPLIDICRSFPHQDNLPNWGHDFGGLMRYIAEPSHLFPGDEPVFWGRNGVDRGFDESLFNFVCSADPLDLPGIKQVLQGTSNQEEAPKGSEAKVVNIAPDSQDCFARIPMEILQLITLLLPSRDVLQLKLSSPTFARLLLPGSFWASRFQPGFEFHCVFEARQPLARQLGWKELYLAVQNIQSTSNYLNRRRVWDIALQLAQICDAITPTSMEGNVSRSFYEPEGTEDDVPWEYAGGWVNERWEPFERGCVALWTRTAVLPSKIIGMHVSFITYANAQYVSGIRFQQPNGQDICLGRIFKNETSFNIMALAPHEHGNCISGFHLAVDSKGIRAISVQTEVGQTSQWLGDPSKTPKMRLIAQSSHIIALKGSFDAIKLVSLGISEASTDTNGCVSLARNRSVRDTVRWYPDIPDETLSINNAAQLDLPRRTLFVTMLYGGLRGVRLPHLIGITAWTFGTLGIYRIDFIYDTQIDGQKTHTVGGRGPFSHFRNGRGRNSDSFANSEISFQIDGPGGEMITAVDSADLDGVYRGIRGFRIQTNYGRMAMFSPALGVVGEYSLAIRPLPVAERTTITGIYASFVRNTSDILADEWKLTPMCCYSQAVAA</sequence>
<reference evidence="2 3" key="1">
    <citation type="journal article" date="2018" name="IMA Fungus">
        <title>IMA Genome-F 9: Draft genome sequence of Annulohypoxylon stygium, Aspergillus mulundensis, Berkeleyomyces basicola (syn. Thielaviopsis basicola), Ceratocystis smalleyi, two Cercospora beticola strains, Coleophoma cylindrospora, Fusarium fracticaudum, Phialophora cf. hyalina, and Morchella septimelata.</title>
        <authorList>
            <person name="Wingfield B.D."/>
            <person name="Bills G.F."/>
            <person name="Dong Y."/>
            <person name="Huang W."/>
            <person name="Nel W.J."/>
            <person name="Swalarsk-Parry B.S."/>
            <person name="Vaghefi N."/>
            <person name="Wilken P.M."/>
            <person name="An Z."/>
            <person name="de Beer Z.W."/>
            <person name="De Vos L."/>
            <person name="Chen L."/>
            <person name="Duong T.A."/>
            <person name="Gao Y."/>
            <person name="Hammerbacher A."/>
            <person name="Kikkert J.R."/>
            <person name="Li Y."/>
            <person name="Li H."/>
            <person name="Li K."/>
            <person name="Li Q."/>
            <person name="Liu X."/>
            <person name="Ma X."/>
            <person name="Naidoo K."/>
            <person name="Pethybridge S.J."/>
            <person name="Sun J."/>
            <person name="Steenkamp E.T."/>
            <person name="van der Nest M.A."/>
            <person name="van Wyk S."/>
            <person name="Wingfield M.J."/>
            <person name="Xiong C."/>
            <person name="Yue Q."/>
            <person name="Zhang X."/>
        </authorList>
    </citation>
    <scope>NUCLEOTIDE SEQUENCE [LARGE SCALE GENOMIC DNA]</scope>
    <source>
        <strain evidence="2 3">BP 5553</strain>
    </source>
</reference>